<dbReference type="GO" id="GO:0003729">
    <property type="term" value="F:mRNA binding"/>
    <property type="evidence" value="ECO:0007669"/>
    <property type="project" value="TreeGrafter"/>
</dbReference>
<dbReference type="CDD" id="cd05687">
    <property type="entry name" value="S1_RPS1_repeat_ec1_hs1"/>
    <property type="match status" value="1"/>
</dbReference>
<dbReference type="CDD" id="cd05688">
    <property type="entry name" value="S1_RPS1_repeat_ec3"/>
    <property type="match status" value="1"/>
</dbReference>
<dbReference type="PANTHER" id="PTHR10724:SF7">
    <property type="entry name" value="SMALL RIBOSOMAL SUBUNIT PROTEIN BS1C"/>
    <property type="match status" value="1"/>
</dbReference>
<proteinExistence type="inferred from homology"/>
<dbReference type="InterPro" id="IPR012340">
    <property type="entry name" value="NA-bd_OB-fold"/>
</dbReference>
<evidence type="ECO:0000256" key="7">
    <source>
        <dbReference type="ARBA" id="ARBA00035517"/>
    </source>
</evidence>
<dbReference type="InterPro" id="IPR050437">
    <property type="entry name" value="Ribos_protein_bS1-like"/>
</dbReference>
<comment type="similarity">
    <text evidence="1">Belongs to the bacterial ribosomal protein bS1 family.</text>
</comment>
<dbReference type="Pfam" id="PF00575">
    <property type="entry name" value="S1"/>
    <property type="match status" value="6"/>
</dbReference>
<feature type="domain" description="S1 motif" evidence="9">
    <location>
        <begin position="502"/>
        <end position="571"/>
    </location>
</feature>
<comment type="caution">
    <text evidence="10">The sequence shown here is derived from an EMBL/GenBank/DDBJ whole genome shotgun (WGS) entry which is preliminary data.</text>
</comment>
<keyword evidence="5" id="KW-0687">Ribonucleoprotein</keyword>
<dbReference type="Gene3D" id="2.40.50.140">
    <property type="entry name" value="Nucleic acid-binding proteins"/>
    <property type="match status" value="6"/>
</dbReference>
<feature type="domain" description="S1 motif" evidence="9">
    <location>
        <begin position="156"/>
        <end position="222"/>
    </location>
</feature>
<evidence type="ECO:0000256" key="6">
    <source>
        <dbReference type="ARBA" id="ARBA00035293"/>
    </source>
</evidence>
<feature type="domain" description="S1 motif" evidence="9">
    <location>
        <begin position="75"/>
        <end position="138"/>
    </location>
</feature>
<evidence type="ECO:0000256" key="2">
    <source>
        <dbReference type="ARBA" id="ARBA00022737"/>
    </source>
</evidence>
<keyword evidence="11" id="KW-1185">Reference proteome</keyword>
<organism evidence="10 11">
    <name type="scientific">Longimicrobium terrae</name>
    <dbReference type="NCBI Taxonomy" id="1639882"/>
    <lineage>
        <taxon>Bacteria</taxon>
        <taxon>Pseudomonadati</taxon>
        <taxon>Gemmatimonadota</taxon>
        <taxon>Longimicrobiia</taxon>
        <taxon>Longimicrobiales</taxon>
        <taxon>Longimicrobiaceae</taxon>
        <taxon>Longimicrobium</taxon>
    </lineage>
</organism>
<dbReference type="GO" id="GO:0003735">
    <property type="term" value="F:structural constituent of ribosome"/>
    <property type="evidence" value="ECO:0007669"/>
    <property type="project" value="TreeGrafter"/>
</dbReference>
<evidence type="ECO:0000259" key="9">
    <source>
        <dbReference type="PROSITE" id="PS50126"/>
    </source>
</evidence>
<dbReference type="EMBL" id="JACHIA010000022">
    <property type="protein sequence ID" value="MBB6073175.1"/>
    <property type="molecule type" value="Genomic_DNA"/>
</dbReference>
<dbReference type="FunFam" id="2.40.50.140:FF:000011">
    <property type="entry name" value="30S ribosomal protein S1"/>
    <property type="match status" value="2"/>
</dbReference>
<feature type="region of interest" description="Disordered" evidence="8">
    <location>
        <begin position="578"/>
        <end position="611"/>
    </location>
</feature>
<dbReference type="InterPro" id="IPR035104">
    <property type="entry name" value="Ribosomal_protein_S1-like"/>
</dbReference>
<feature type="compositionally biased region" description="Acidic residues" evidence="8">
    <location>
        <begin position="590"/>
        <end position="602"/>
    </location>
</feature>
<accession>A0A841H4M3</accession>
<feature type="domain" description="S1 motif" evidence="9">
    <location>
        <begin position="328"/>
        <end position="398"/>
    </location>
</feature>
<dbReference type="PANTHER" id="PTHR10724">
    <property type="entry name" value="30S RIBOSOMAL PROTEIN S1"/>
    <property type="match status" value="1"/>
</dbReference>
<dbReference type="InterPro" id="IPR003029">
    <property type="entry name" value="S1_domain"/>
</dbReference>
<gene>
    <name evidence="10" type="ORF">HNQ61_004842</name>
</gene>
<feature type="domain" description="S1 motif" evidence="9">
    <location>
        <begin position="415"/>
        <end position="485"/>
    </location>
</feature>
<dbReference type="PROSITE" id="PS50126">
    <property type="entry name" value="S1"/>
    <property type="match status" value="6"/>
</dbReference>
<dbReference type="GO" id="GO:0006412">
    <property type="term" value="P:translation"/>
    <property type="evidence" value="ECO:0007669"/>
    <property type="project" value="TreeGrafter"/>
</dbReference>
<evidence type="ECO:0000256" key="5">
    <source>
        <dbReference type="ARBA" id="ARBA00023274"/>
    </source>
</evidence>
<evidence type="ECO:0000256" key="1">
    <source>
        <dbReference type="ARBA" id="ARBA00006767"/>
    </source>
</evidence>
<dbReference type="AlphaFoldDB" id="A0A841H4M3"/>
<protein>
    <recommendedName>
        <fullName evidence="6">Small ribosomal subunit protein bS1</fullName>
    </recommendedName>
    <alternativeName>
        <fullName evidence="7">30S ribosomal protein S1</fullName>
    </alternativeName>
</protein>
<dbReference type="RefSeq" id="WP_170038742.1">
    <property type="nucleotide sequence ID" value="NZ_JABDTL010000002.1"/>
</dbReference>
<dbReference type="CDD" id="cd04465">
    <property type="entry name" value="S1_RPS1_repeat_ec2_hs2"/>
    <property type="match status" value="1"/>
</dbReference>
<keyword evidence="3" id="KW-0694">RNA-binding</keyword>
<evidence type="ECO:0000256" key="4">
    <source>
        <dbReference type="ARBA" id="ARBA00022980"/>
    </source>
</evidence>
<evidence type="ECO:0000256" key="8">
    <source>
        <dbReference type="SAM" id="MobiDB-lite"/>
    </source>
</evidence>
<sequence>MSDTTEQFAREDGGIATVETPNRNWGSELTIQQIADRAKSLGIRPDLFDEDEYTSDEYEELLAMYEPTLSNIEEGEIVKARILRITDKAVILDLGFKSEGAVTRDEFKDPDSLQIGDEVEVFLENLEDEDGVVVLSKKKADFLRVWEKIREAYEAGTAVQGILTRKIKGGVTVDLMGVDAFLPGSQIALRRVPNIEDLIGENYEFKIIKLNKRRRNIVVSRRVLLEADREIKREKLKKELEVGQVRKGIVKNITDFGAFIDLGGMDGLLHITDMSWGRVGHPSEVVGIADELEVKILDIDWERERLSLGLKQLQDYPWKDVEKKYPVGARVRGRVVSITNYGAFVELEKGVEGLVHISEMSWTRNVRHPSKIVSLGDEIEAVILKVDPEGEKISLGMKQIEEDPWHALPAKYPVGTRLSGKVRNLTSFGAFVEIEPGIDGLVHISDMSWTKRIQHPSEVVKKGDDVEVVILGVDADNKRISLGLKQTQDDPWGDIATQYHPGQEITGPITRLQDKGVAVDLGNDVEGFVPVSQIGVTGLQNPADLFAEGDELEMRITEVDAANHRIVLETIRVPKFEGGQPTLPVAAAQDADEAPAGDEPAEETAPAGDEA</sequence>
<reference evidence="10 11" key="1">
    <citation type="submission" date="2020-08" db="EMBL/GenBank/DDBJ databases">
        <title>Genomic Encyclopedia of Type Strains, Phase IV (KMG-IV): sequencing the most valuable type-strain genomes for metagenomic binning, comparative biology and taxonomic classification.</title>
        <authorList>
            <person name="Goeker M."/>
        </authorList>
    </citation>
    <scope>NUCLEOTIDE SEQUENCE [LARGE SCALE GENOMIC DNA]</scope>
    <source>
        <strain evidence="10 11">DSM 29007</strain>
    </source>
</reference>
<dbReference type="SMART" id="SM00316">
    <property type="entry name" value="S1"/>
    <property type="match status" value="6"/>
</dbReference>
<feature type="domain" description="S1 motif" evidence="9">
    <location>
        <begin position="243"/>
        <end position="311"/>
    </location>
</feature>
<dbReference type="NCBIfam" id="NF004952">
    <property type="entry name" value="PRK06299.1-2"/>
    <property type="match status" value="1"/>
</dbReference>
<dbReference type="Proteomes" id="UP000582837">
    <property type="component" value="Unassembled WGS sequence"/>
</dbReference>
<dbReference type="SUPFAM" id="SSF50249">
    <property type="entry name" value="Nucleic acid-binding proteins"/>
    <property type="match status" value="6"/>
</dbReference>
<dbReference type="GO" id="GO:0022627">
    <property type="term" value="C:cytosolic small ribosomal subunit"/>
    <property type="evidence" value="ECO:0007669"/>
    <property type="project" value="TreeGrafter"/>
</dbReference>
<evidence type="ECO:0000256" key="3">
    <source>
        <dbReference type="ARBA" id="ARBA00022884"/>
    </source>
</evidence>
<name>A0A841H4M3_9BACT</name>
<evidence type="ECO:0000313" key="11">
    <source>
        <dbReference type="Proteomes" id="UP000582837"/>
    </source>
</evidence>
<dbReference type="PRINTS" id="PR00681">
    <property type="entry name" value="RIBOSOMALS1"/>
</dbReference>
<dbReference type="FunFam" id="2.40.50.140:FF:000018">
    <property type="entry name" value="30S ribosomal protein S1"/>
    <property type="match status" value="1"/>
</dbReference>
<keyword evidence="2" id="KW-0677">Repeat</keyword>
<keyword evidence="4 10" id="KW-0689">Ribosomal protein</keyword>
<evidence type="ECO:0000313" key="10">
    <source>
        <dbReference type="EMBL" id="MBB6073175.1"/>
    </source>
</evidence>
<dbReference type="NCBIfam" id="NF004953">
    <property type="entry name" value="PRK06299.1-3"/>
    <property type="match status" value="1"/>
</dbReference>